<protein>
    <submittedName>
        <fullName evidence="8">Cytochrome C</fullName>
    </submittedName>
</protein>
<dbReference type="InterPro" id="IPR036909">
    <property type="entry name" value="Cyt_c-like_dom_sf"/>
</dbReference>
<keyword evidence="1" id="KW-0813">Transport</keyword>
<keyword evidence="3 6" id="KW-0479">Metal-binding</keyword>
<comment type="caution">
    <text evidence="8">The sequence shown here is derived from an EMBL/GenBank/DDBJ whole genome shotgun (WGS) entry which is preliminary data.</text>
</comment>
<name>A0A3D8Y9V1_9BACT</name>
<dbReference type="EMBL" id="QNUL01000012">
    <property type="protein sequence ID" value="REA60198.1"/>
    <property type="molecule type" value="Genomic_DNA"/>
</dbReference>
<keyword evidence="5 6" id="KW-0408">Iron</keyword>
<dbReference type="PROSITE" id="PS51007">
    <property type="entry name" value="CYTC"/>
    <property type="match status" value="1"/>
</dbReference>
<keyword evidence="2 6" id="KW-0349">Heme</keyword>
<dbReference type="SUPFAM" id="SSF46626">
    <property type="entry name" value="Cytochrome c"/>
    <property type="match status" value="1"/>
</dbReference>
<keyword evidence="4" id="KW-0249">Electron transport</keyword>
<dbReference type="GO" id="GO:0020037">
    <property type="term" value="F:heme binding"/>
    <property type="evidence" value="ECO:0007669"/>
    <property type="project" value="InterPro"/>
</dbReference>
<keyword evidence="9" id="KW-1185">Reference proteome</keyword>
<evidence type="ECO:0000313" key="9">
    <source>
        <dbReference type="Proteomes" id="UP000256373"/>
    </source>
</evidence>
<proteinExistence type="predicted"/>
<dbReference type="Proteomes" id="UP000256373">
    <property type="component" value="Unassembled WGS sequence"/>
</dbReference>
<feature type="domain" description="Cytochrome c" evidence="7">
    <location>
        <begin position="17"/>
        <end position="102"/>
    </location>
</feature>
<feature type="binding site" description="axial binding residue" evidence="6">
    <location>
        <position position="38"/>
    </location>
    <ligand>
        <name>heme c</name>
        <dbReference type="ChEBI" id="CHEBI:61717"/>
    </ligand>
    <ligandPart>
        <name>Fe</name>
        <dbReference type="ChEBI" id="CHEBI:18248"/>
    </ligandPart>
</feature>
<evidence type="ECO:0000256" key="5">
    <source>
        <dbReference type="ARBA" id="ARBA00023004"/>
    </source>
</evidence>
<evidence type="ECO:0000256" key="4">
    <source>
        <dbReference type="ARBA" id="ARBA00022982"/>
    </source>
</evidence>
<feature type="binding site" description="covalent" evidence="6">
    <location>
        <position position="80"/>
    </location>
    <ligand>
        <name>heme c</name>
        <dbReference type="ChEBI" id="CHEBI:61717"/>
    </ligand>
</feature>
<dbReference type="InterPro" id="IPR009056">
    <property type="entry name" value="Cyt_c-like_dom"/>
</dbReference>
<organism evidence="8 9">
    <name type="scientific">Dyadobacter luteus</name>
    <dbReference type="NCBI Taxonomy" id="2259619"/>
    <lineage>
        <taxon>Bacteria</taxon>
        <taxon>Pseudomonadati</taxon>
        <taxon>Bacteroidota</taxon>
        <taxon>Cytophagia</taxon>
        <taxon>Cytophagales</taxon>
        <taxon>Spirosomataceae</taxon>
        <taxon>Dyadobacter</taxon>
    </lineage>
</organism>
<evidence type="ECO:0000256" key="1">
    <source>
        <dbReference type="ARBA" id="ARBA00022448"/>
    </source>
</evidence>
<evidence type="ECO:0000256" key="6">
    <source>
        <dbReference type="PIRSR" id="PIRSR602324-1"/>
    </source>
</evidence>
<accession>A0A3D8Y9V1</accession>
<evidence type="ECO:0000256" key="2">
    <source>
        <dbReference type="ARBA" id="ARBA00022617"/>
    </source>
</evidence>
<sequence>MVIFLSFTAEQVLAQQKQIKIPEDISKLLQQYACLACHKADARVVGPAYVDVAKKKYTNAQIVELIYKPKPSNWPGYPPMFPMKNVPEKDALKIAAWINSLANKRS</sequence>
<dbReference type="OrthoDB" id="9814063at2"/>
<dbReference type="GO" id="GO:0009055">
    <property type="term" value="F:electron transfer activity"/>
    <property type="evidence" value="ECO:0007669"/>
    <property type="project" value="InterPro"/>
</dbReference>
<dbReference type="AlphaFoldDB" id="A0A3D8Y9V1"/>
<dbReference type="PRINTS" id="PR00606">
    <property type="entry name" value="CYTCHROMECID"/>
</dbReference>
<evidence type="ECO:0000313" key="8">
    <source>
        <dbReference type="EMBL" id="REA60198.1"/>
    </source>
</evidence>
<dbReference type="Gene3D" id="1.10.760.10">
    <property type="entry name" value="Cytochrome c-like domain"/>
    <property type="match status" value="1"/>
</dbReference>
<dbReference type="GO" id="GO:0005506">
    <property type="term" value="F:iron ion binding"/>
    <property type="evidence" value="ECO:0007669"/>
    <property type="project" value="InterPro"/>
</dbReference>
<feature type="binding site" description="covalent" evidence="6">
    <location>
        <position position="34"/>
    </location>
    <ligand>
        <name>heme c</name>
        <dbReference type="ChEBI" id="CHEBI:61717"/>
    </ligand>
</feature>
<dbReference type="Pfam" id="PF00034">
    <property type="entry name" value="Cytochrom_C"/>
    <property type="match status" value="1"/>
</dbReference>
<dbReference type="InterPro" id="IPR002324">
    <property type="entry name" value="Cyt_c_ID"/>
</dbReference>
<evidence type="ECO:0000256" key="3">
    <source>
        <dbReference type="ARBA" id="ARBA00022723"/>
    </source>
</evidence>
<comment type="PTM">
    <text evidence="6">Binds 1 heme c group covalently per subunit.</text>
</comment>
<gene>
    <name evidence="8" type="ORF">DSL64_15695</name>
</gene>
<reference evidence="8 9" key="1">
    <citation type="submission" date="2018-07" db="EMBL/GenBank/DDBJ databases">
        <title>Dyadobacter roseus sp. nov., isolated from rose rhizosphere soil.</title>
        <authorList>
            <person name="Chen L."/>
        </authorList>
    </citation>
    <scope>NUCLEOTIDE SEQUENCE [LARGE SCALE GENOMIC DNA]</scope>
    <source>
        <strain evidence="8 9">RS19</strain>
    </source>
</reference>
<evidence type="ECO:0000259" key="7">
    <source>
        <dbReference type="PROSITE" id="PS51007"/>
    </source>
</evidence>